<dbReference type="EMBL" id="JAPEIS010000003">
    <property type="protein sequence ID" value="KAJ8067816.1"/>
    <property type="molecule type" value="Genomic_DNA"/>
</dbReference>
<feature type="compositionally biased region" description="Basic and acidic residues" evidence="1">
    <location>
        <begin position="80"/>
        <end position="93"/>
    </location>
</feature>
<dbReference type="Proteomes" id="UP001152300">
    <property type="component" value="Unassembled WGS sequence"/>
</dbReference>
<feature type="compositionally biased region" description="Pro residues" evidence="1">
    <location>
        <begin position="124"/>
        <end position="133"/>
    </location>
</feature>
<dbReference type="AlphaFoldDB" id="A0A9X0DLB2"/>
<sequence length="236" mass="26042">MAFDIGTNPAFSGSLLPNFEDEEPVATDATSSAPNTQTVKSNYAIVRKGMEDLIKLHGLSPRDEKDYELVEKNIDDMQKHERRGTIVDEKSELVDSSPPSDEENETQKRDNQQPLNLTPNSLRPLPPIHPISPPLNSRRRDAATLFSSDTTYRWHRNNQGELVNSLRDGAPVVAVDTNKDAGGDEGDMEKDEDKEKAMVGSSVILNPRNDLPSGLEVMSLTDENDTSSSVITLDLV</sequence>
<proteinExistence type="predicted"/>
<evidence type="ECO:0000313" key="3">
    <source>
        <dbReference type="Proteomes" id="UP001152300"/>
    </source>
</evidence>
<name>A0A9X0DLB2_9HELO</name>
<feature type="region of interest" description="Disordered" evidence="1">
    <location>
        <begin position="1"/>
        <end position="40"/>
    </location>
</feature>
<gene>
    <name evidence="2" type="ORF">OCU04_003412</name>
</gene>
<organism evidence="2 3">
    <name type="scientific">Sclerotinia nivalis</name>
    <dbReference type="NCBI Taxonomy" id="352851"/>
    <lineage>
        <taxon>Eukaryota</taxon>
        <taxon>Fungi</taxon>
        <taxon>Dikarya</taxon>
        <taxon>Ascomycota</taxon>
        <taxon>Pezizomycotina</taxon>
        <taxon>Leotiomycetes</taxon>
        <taxon>Helotiales</taxon>
        <taxon>Sclerotiniaceae</taxon>
        <taxon>Sclerotinia</taxon>
    </lineage>
</organism>
<dbReference type="OrthoDB" id="10473744at2759"/>
<keyword evidence="3" id="KW-1185">Reference proteome</keyword>
<evidence type="ECO:0000313" key="2">
    <source>
        <dbReference type="EMBL" id="KAJ8067816.1"/>
    </source>
</evidence>
<feature type="region of interest" description="Disordered" evidence="1">
    <location>
        <begin position="176"/>
        <end position="195"/>
    </location>
</feature>
<protein>
    <submittedName>
        <fullName evidence="2">Uncharacterized protein</fullName>
    </submittedName>
</protein>
<accession>A0A9X0DLB2</accession>
<reference evidence="2" key="1">
    <citation type="submission" date="2022-11" db="EMBL/GenBank/DDBJ databases">
        <title>Genome Resource of Sclerotinia nivalis Strain SnTB1, a Plant Pathogen Isolated from American Ginseng.</title>
        <authorList>
            <person name="Fan S."/>
        </authorList>
    </citation>
    <scope>NUCLEOTIDE SEQUENCE</scope>
    <source>
        <strain evidence="2">SnTB1</strain>
    </source>
</reference>
<evidence type="ECO:0000256" key="1">
    <source>
        <dbReference type="SAM" id="MobiDB-lite"/>
    </source>
</evidence>
<comment type="caution">
    <text evidence="2">The sequence shown here is derived from an EMBL/GenBank/DDBJ whole genome shotgun (WGS) entry which is preliminary data.</text>
</comment>
<feature type="compositionally biased region" description="Polar residues" evidence="1">
    <location>
        <begin position="28"/>
        <end position="40"/>
    </location>
</feature>
<feature type="region of interest" description="Disordered" evidence="1">
    <location>
        <begin position="80"/>
        <end position="139"/>
    </location>
</feature>